<evidence type="ECO:0000313" key="2">
    <source>
        <dbReference type="Proteomes" id="UP000011939"/>
    </source>
</evidence>
<dbReference type="Proteomes" id="UP000011939">
    <property type="component" value="Unassembled WGS sequence"/>
</dbReference>
<organism evidence="1 2">
    <name type="scientific">Campylobacter showae CSUNSWCD</name>
    <dbReference type="NCBI Taxonomy" id="1244083"/>
    <lineage>
        <taxon>Bacteria</taxon>
        <taxon>Pseudomonadati</taxon>
        <taxon>Campylobacterota</taxon>
        <taxon>Epsilonproteobacteria</taxon>
        <taxon>Campylobacterales</taxon>
        <taxon>Campylobacteraceae</taxon>
        <taxon>Campylobacter</taxon>
    </lineage>
</organism>
<dbReference type="PROSITE" id="PS51257">
    <property type="entry name" value="PROKAR_LIPOPROTEIN"/>
    <property type="match status" value="1"/>
</dbReference>
<evidence type="ECO:0000313" key="1">
    <source>
        <dbReference type="EMBL" id="EKU11891.1"/>
    </source>
</evidence>
<gene>
    <name evidence="1" type="ORF">CSUNSWCD_1215</name>
</gene>
<comment type="caution">
    <text evidence="1">The sequence shown here is derived from an EMBL/GenBank/DDBJ whole genome shotgun (WGS) entry which is preliminary data.</text>
</comment>
<dbReference type="EMBL" id="AMZQ01000002">
    <property type="protein sequence ID" value="EKU11891.1"/>
    <property type="molecule type" value="Genomic_DNA"/>
</dbReference>
<sequence>MQLQKASKAKQYKRHGGGCFLFFLSFAGCANGFYRVKGGFLEVSANREPLKSCSYTLDLVKNGSLQCPQIKAKSRARKNRLYARR</sequence>
<reference evidence="1 2" key="1">
    <citation type="journal article" date="2013" name="Genome Announc.">
        <title>Genome Sequence of Campylobacter showae UNSWCD, Isolated from a Patient with Crohn's Disease.</title>
        <authorList>
            <person name="Tay A.P."/>
            <person name="Kaakoush N.O."/>
            <person name="Deshpande N.P."/>
            <person name="Chen Z."/>
            <person name="Mitchell H."/>
            <person name="Wilkins M.R."/>
        </authorList>
    </citation>
    <scope>NUCLEOTIDE SEQUENCE [LARGE SCALE GENOMIC DNA]</scope>
    <source>
        <strain evidence="1 2">CSUNSWCD</strain>
    </source>
</reference>
<dbReference type="PATRIC" id="fig|1244083.3.peg.589"/>
<protein>
    <recommendedName>
        <fullName evidence="3">Lipoprotein</fullName>
    </recommendedName>
</protein>
<evidence type="ECO:0008006" key="3">
    <source>
        <dbReference type="Google" id="ProtNLM"/>
    </source>
</evidence>
<name>M5IRL3_9BACT</name>
<proteinExistence type="predicted"/>
<accession>M5IRL3</accession>
<dbReference type="AlphaFoldDB" id="M5IRL3"/>